<accession>A0A942T246</accession>
<sequence length="59" mass="7275">MSRFPNHDEERGRDVEKSKTSFDDFLKEDRFELQSYLTYLFTRISDYFPEQTEENMINQ</sequence>
<dbReference type="AlphaFoldDB" id="A0A942T246"/>
<dbReference type="EMBL" id="JAGYPE010000004">
    <property type="protein sequence ID" value="MBS4183932.1"/>
    <property type="molecule type" value="Genomic_DNA"/>
</dbReference>
<reference evidence="1" key="1">
    <citation type="submission" date="2021-05" db="EMBL/GenBank/DDBJ databases">
        <title>Novel Bacillus species.</title>
        <authorList>
            <person name="Liu G."/>
        </authorList>
    </citation>
    <scope>NUCLEOTIDE SEQUENCE</scope>
    <source>
        <strain evidence="1">FJAT-50051</strain>
    </source>
</reference>
<protein>
    <submittedName>
        <fullName evidence="1">Uncharacterized protein</fullName>
    </submittedName>
</protein>
<proteinExistence type="predicted"/>
<evidence type="ECO:0000313" key="1">
    <source>
        <dbReference type="EMBL" id="MBS4183932.1"/>
    </source>
</evidence>
<comment type="caution">
    <text evidence="1">The sequence shown here is derived from an EMBL/GenBank/DDBJ whole genome shotgun (WGS) entry which is preliminary data.</text>
</comment>
<name>A0A942T246_9BACI</name>
<organism evidence="1">
    <name type="scientific">Neobacillus citreus</name>
    <dbReference type="NCBI Taxonomy" id="2833578"/>
    <lineage>
        <taxon>Bacteria</taxon>
        <taxon>Bacillati</taxon>
        <taxon>Bacillota</taxon>
        <taxon>Bacilli</taxon>
        <taxon>Bacillales</taxon>
        <taxon>Bacillaceae</taxon>
        <taxon>Neobacillus</taxon>
    </lineage>
</organism>
<gene>
    <name evidence="1" type="ORF">KHB02_21300</name>
</gene>